<gene>
    <name evidence="2" type="ORF">CAUJ_LOCUS12861</name>
</gene>
<feature type="region of interest" description="Disordered" evidence="1">
    <location>
        <begin position="68"/>
        <end position="103"/>
    </location>
</feature>
<proteinExistence type="predicted"/>
<dbReference type="EMBL" id="CAJGYM010000082">
    <property type="protein sequence ID" value="CAD6196950.1"/>
    <property type="molecule type" value="Genomic_DNA"/>
</dbReference>
<comment type="caution">
    <text evidence="2">The sequence shown here is derived from an EMBL/GenBank/DDBJ whole genome shotgun (WGS) entry which is preliminary data.</text>
</comment>
<accession>A0A8S1HPS7</accession>
<evidence type="ECO:0000313" key="2">
    <source>
        <dbReference type="EMBL" id="CAD6196950.1"/>
    </source>
</evidence>
<sequence>MMTADREEEEEKNEALVYFDEPVANVTFLSKRAVWPCQGKAEKRERSDWLCQPCVCCIWRGRGSSIHTGGRKSGVIGPHFDRPTARRRSDEDHRTQRMRRPVRDSRFAAVSPRIVVCPLRQGSFPDILGALREATPSSLVQSFELVKTIPSAANEFRVRS</sequence>
<protein>
    <submittedName>
        <fullName evidence="2">Uncharacterized protein</fullName>
    </submittedName>
</protein>
<name>A0A8S1HPS7_9PELO</name>
<keyword evidence="3" id="KW-1185">Reference proteome</keyword>
<dbReference type="AlphaFoldDB" id="A0A8S1HPS7"/>
<feature type="compositionally biased region" description="Basic and acidic residues" evidence="1">
    <location>
        <begin position="79"/>
        <end position="103"/>
    </location>
</feature>
<evidence type="ECO:0000256" key="1">
    <source>
        <dbReference type="SAM" id="MobiDB-lite"/>
    </source>
</evidence>
<reference evidence="2" key="1">
    <citation type="submission" date="2020-10" db="EMBL/GenBank/DDBJ databases">
        <authorList>
            <person name="Kikuchi T."/>
        </authorList>
    </citation>
    <scope>NUCLEOTIDE SEQUENCE</scope>
    <source>
        <strain evidence="2">NKZ352</strain>
    </source>
</reference>
<organism evidence="2 3">
    <name type="scientific">Caenorhabditis auriculariae</name>
    <dbReference type="NCBI Taxonomy" id="2777116"/>
    <lineage>
        <taxon>Eukaryota</taxon>
        <taxon>Metazoa</taxon>
        <taxon>Ecdysozoa</taxon>
        <taxon>Nematoda</taxon>
        <taxon>Chromadorea</taxon>
        <taxon>Rhabditida</taxon>
        <taxon>Rhabditina</taxon>
        <taxon>Rhabditomorpha</taxon>
        <taxon>Rhabditoidea</taxon>
        <taxon>Rhabditidae</taxon>
        <taxon>Peloderinae</taxon>
        <taxon>Caenorhabditis</taxon>
    </lineage>
</organism>
<dbReference type="Proteomes" id="UP000835052">
    <property type="component" value="Unassembled WGS sequence"/>
</dbReference>
<evidence type="ECO:0000313" key="3">
    <source>
        <dbReference type="Proteomes" id="UP000835052"/>
    </source>
</evidence>